<proteinExistence type="predicted"/>
<dbReference type="InterPro" id="IPR011990">
    <property type="entry name" value="TPR-like_helical_dom_sf"/>
</dbReference>
<dbReference type="SUPFAM" id="SSF48452">
    <property type="entry name" value="TPR-like"/>
    <property type="match status" value="1"/>
</dbReference>
<dbReference type="EMBL" id="CYKH01001965">
    <property type="protein sequence ID" value="CUG91756.1"/>
    <property type="molecule type" value="Genomic_DNA"/>
</dbReference>
<evidence type="ECO:0000313" key="1">
    <source>
        <dbReference type="EMBL" id="CUG91756.1"/>
    </source>
</evidence>
<protein>
    <submittedName>
        <fullName evidence="1">Uncharacterized protein</fullName>
    </submittedName>
</protein>
<sequence>MAHDASVALEHLSSLYHLRQNNDFGRRLQQRAMEMRHMPELGMNVTDEEEDDGSAEYEHRKWEKYGLQLRQADEQIIPAAVQSMMSIADMHRSRQRLDNAIRVMERVVEMEEQRCGSLDARLVPILLRYAAYVDEAGRHHEAQAIRVRAAELKDLRLLPSSLKLSN</sequence>
<gene>
    <name evidence="1" type="ORF">BSAL_33910</name>
</gene>
<accession>A0A0S4JR16</accession>
<evidence type="ECO:0000313" key="2">
    <source>
        <dbReference type="Proteomes" id="UP000051952"/>
    </source>
</evidence>
<name>A0A0S4JR16_BODSA</name>
<organism evidence="1 2">
    <name type="scientific">Bodo saltans</name>
    <name type="common">Flagellated protozoan</name>
    <dbReference type="NCBI Taxonomy" id="75058"/>
    <lineage>
        <taxon>Eukaryota</taxon>
        <taxon>Discoba</taxon>
        <taxon>Euglenozoa</taxon>
        <taxon>Kinetoplastea</taxon>
        <taxon>Metakinetoplastina</taxon>
        <taxon>Eubodonida</taxon>
        <taxon>Bodonidae</taxon>
        <taxon>Bodo</taxon>
    </lineage>
</organism>
<dbReference type="Proteomes" id="UP000051952">
    <property type="component" value="Unassembled WGS sequence"/>
</dbReference>
<dbReference type="AlphaFoldDB" id="A0A0S4JR16"/>
<reference evidence="2" key="1">
    <citation type="submission" date="2015-09" db="EMBL/GenBank/DDBJ databases">
        <authorList>
            <consortium name="Pathogen Informatics"/>
        </authorList>
    </citation>
    <scope>NUCLEOTIDE SEQUENCE [LARGE SCALE GENOMIC DNA]</scope>
    <source>
        <strain evidence="2">Lake Konstanz</strain>
    </source>
</reference>
<dbReference type="Gene3D" id="1.25.40.10">
    <property type="entry name" value="Tetratricopeptide repeat domain"/>
    <property type="match status" value="1"/>
</dbReference>
<keyword evidence="2" id="KW-1185">Reference proteome</keyword>
<dbReference type="VEuPathDB" id="TriTrypDB:BSAL_33910"/>